<feature type="transmembrane region" description="Helical" evidence="2">
    <location>
        <begin position="7"/>
        <end position="25"/>
    </location>
</feature>
<proteinExistence type="predicted"/>
<keyword evidence="2" id="KW-1133">Transmembrane helix</keyword>
<evidence type="ECO:0000256" key="2">
    <source>
        <dbReference type="SAM" id="Phobius"/>
    </source>
</evidence>
<organism evidence="3">
    <name type="scientific">termite gut metagenome</name>
    <dbReference type="NCBI Taxonomy" id="433724"/>
    <lineage>
        <taxon>unclassified sequences</taxon>
        <taxon>metagenomes</taxon>
        <taxon>organismal metagenomes</taxon>
    </lineage>
</organism>
<dbReference type="Gene3D" id="2.30.30.40">
    <property type="entry name" value="SH3 Domains"/>
    <property type="match status" value="1"/>
</dbReference>
<accession>A0A5J4SG60</accession>
<sequence>MKTTIKILLIVISIIVSVGAILYYIDTVMRPPQTVEYQNQFLNELVWRIDEIPEKGNTINSSDYLYKKIRHKVQLYYNMKYITENEKDRMLEIFMAEYIPVFLNQSFALFRRSTWNENDHVFMTSRIKEIKSIVVKRNGNSQPLIESKSSASIQMLEVDNVIDSYNEAKKIMSQTSFNGINTVNNKIKRARELREMEYLSNCTNIVNGLKDLPSKIHNSHYTFLEGLNNQLTNWYNYSFDDYQEKFKYIDKQVTEYEENANKLYGSKKNLESLKNKLVSSYLNGIDNLAWRSARDINTTQSYNWYLENFSNGQYTTQARDAIRRLSSVSSSSQTQRYSNNYNSYSSPNKGYSGNYKFVTTTRNKVPLREWSNVNSPEIYQCPQNATVYVIDNSGDVYFRVHVNGYTGYISKGYLNRQR</sequence>
<keyword evidence="2" id="KW-0812">Transmembrane</keyword>
<gene>
    <name evidence="3" type="ORF">EZS27_007263</name>
</gene>
<evidence type="ECO:0008006" key="4">
    <source>
        <dbReference type="Google" id="ProtNLM"/>
    </source>
</evidence>
<dbReference type="AlphaFoldDB" id="A0A5J4SG60"/>
<evidence type="ECO:0000256" key="1">
    <source>
        <dbReference type="SAM" id="MobiDB-lite"/>
    </source>
</evidence>
<evidence type="ECO:0000313" key="3">
    <source>
        <dbReference type="EMBL" id="KAA6345149.1"/>
    </source>
</evidence>
<feature type="region of interest" description="Disordered" evidence="1">
    <location>
        <begin position="326"/>
        <end position="345"/>
    </location>
</feature>
<name>A0A5J4SG60_9ZZZZ</name>
<protein>
    <recommendedName>
        <fullName evidence="4">SH3b domain-containing protein</fullName>
    </recommendedName>
</protein>
<keyword evidence="2" id="KW-0472">Membrane</keyword>
<comment type="caution">
    <text evidence="3">The sequence shown here is derived from an EMBL/GenBank/DDBJ whole genome shotgun (WGS) entry which is preliminary data.</text>
</comment>
<reference evidence="3" key="1">
    <citation type="submission" date="2019-03" db="EMBL/GenBank/DDBJ databases">
        <title>Single cell metagenomics reveals metabolic interactions within the superorganism composed of flagellate Streblomastix strix and complex community of Bacteroidetes bacteria on its surface.</title>
        <authorList>
            <person name="Treitli S.C."/>
            <person name="Kolisko M."/>
            <person name="Husnik F."/>
            <person name="Keeling P."/>
            <person name="Hampl V."/>
        </authorList>
    </citation>
    <scope>NUCLEOTIDE SEQUENCE</scope>
    <source>
        <strain evidence="3">STM</strain>
    </source>
</reference>
<dbReference type="EMBL" id="SNRY01000183">
    <property type="protein sequence ID" value="KAA6345149.1"/>
    <property type="molecule type" value="Genomic_DNA"/>
</dbReference>